<dbReference type="AlphaFoldDB" id="A0A418SJM7"/>
<evidence type="ECO:0000313" key="1">
    <source>
        <dbReference type="EMBL" id="QPM91944.1"/>
    </source>
</evidence>
<dbReference type="RefSeq" id="WP_119838290.1">
    <property type="nucleotide sequence ID" value="NZ_CP060436.1"/>
</dbReference>
<sequence length="227" mass="24106">MAEYDLDGLRLVLPEDLGSAGIAAKLASGGYERDEAAAVRMRLKAGMRVLEFGAGLGFLTAIAARIAGPANVTSIEPVAAMLPVIRGNLERNGLAGVDLRHGAVAAGVDDEVEFVTVESYIGSALAETDQTGTLVPRADLDALLEEVTPQAVIMDVEGAEIGLFDNPWPVKPRLVVLELHPKRYGGDEIARIFTCMAKTGLAYDPGASRGPVVVFRRIRRKGRRAEG</sequence>
<keyword evidence="2" id="KW-1185">Reference proteome</keyword>
<dbReference type="NCBIfam" id="TIGR01444">
    <property type="entry name" value="fkbM_fam"/>
    <property type="match status" value="1"/>
</dbReference>
<keyword evidence="1" id="KW-0808">Transferase</keyword>
<dbReference type="Gene3D" id="3.40.50.150">
    <property type="entry name" value="Vaccinia Virus protein VP39"/>
    <property type="match status" value="1"/>
</dbReference>
<dbReference type="CDD" id="cd02440">
    <property type="entry name" value="AdoMet_MTases"/>
    <property type="match status" value="1"/>
</dbReference>
<accession>A0A418SJM7</accession>
<dbReference type="OrthoDB" id="456767at2"/>
<keyword evidence="1" id="KW-0489">Methyltransferase</keyword>
<evidence type="ECO:0000313" key="2">
    <source>
        <dbReference type="Proteomes" id="UP000283786"/>
    </source>
</evidence>
<proteinExistence type="predicted"/>
<dbReference type="Proteomes" id="UP000283786">
    <property type="component" value="Chromosome"/>
</dbReference>
<dbReference type="SUPFAM" id="SSF53335">
    <property type="entry name" value="S-adenosyl-L-methionine-dependent methyltransferases"/>
    <property type="match status" value="1"/>
</dbReference>
<dbReference type="EC" id="2.1.1.77" evidence="1"/>
<organism evidence="1 2">
    <name type="scientific">Pseudooceanicola algae</name>
    <dbReference type="NCBI Taxonomy" id="1537215"/>
    <lineage>
        <taxon>Bacteria</taxon>
        <taxon>Pseudomonadati</taxon>
        <taxon>Pseudomonadota</taxon>
        <taxon>Alphaproteobacteria</taxon>
        <taxon>Rhodobacterales</taxon>
        <taxon>Paracoccaceae</taxon>
        <taxon>Pseudooceanicola</taxon>
    </lineage>
</organism>
<reference evidence="1 2" key="1">
    <citation type="submission" date="2020-08" db="EMBL/GenBank/DDBJ databases">
        <title>Genome sequence of Rhodobacteraceae bacterium Lw-13e.</title>
        <authorList>
            <person name="Poehlein A."/>
            <person name="Wolter L."/>
            <person name="Daniel R."/>
            <person name="Brinkhoff T."/>
        </authorList>
    </citation>
    <scope>NUCLEOTIDE SEQUENCE [LARGE SCALE GENOMIC DNA]</scope>
    <source>
        <strain evidence="1 2">Lw-13e</strain>
    </source>
</reference>
<dbReference type="KEGG" id="palw:PSAL_032060"/>
<dbReference type="GO" id="GO:0032259">
    <property type="term" value="P:methylation"/>
    <property type="evidence" value="ECO:0007669"/>
    <property type="project" value="UniProtKB-KW"/>
</dbReference>
<protein>
    <submittedName>
        <fullName evidence="1">Protein-L-isoaspartate O-methyltransferase</fullName>
        <ecNumber evidence="1">2.1.1.77</ecNumber>
    </submittedName>
</protein>
<dbReference type="InterPro" id="IPR006342">
    <property type="entry name" value="FkbM_mtfrase"/>
</dbReference>
<dbReference type="Pfam" id="PF01135">
    <property type="entry name" value="PCMT"/>
    <property type="match status" value="1"/>
</dbReference>
<name>A0A418SJM7_9RHOB</name>
<dbReference type="InterPro" id="IPR029063">
    <property type="entry name" value="SAM-dependent_MTases_sf"/>
</dbReference>
<dbReference type="EMBL" id="CP060436">
    <property type="protein sequence ID" value="QPM91944.1"/>
    <property type="molecule type" value="Genomic_DNA"/>
</dbReference>
<gene>
    <name evidence="1" type="primary">pcm_3</name>
    <name evidence="1" type="ORF">PSAL_032060</name>
</gene>
<dbReference type="GO" id="GO:0004719">
    <property type="term" value="F:protein-L-isoaspartate (D-aspartate) O-methyltransferase activity"/>
    <property type="evidence" value="ECO:0007669"/>
    <property type="project" value="UniProtKB-EC"/>
</dbReference>